<evidence type="ECO:0000313" key="1">
    <source>
        <dbReference type="Proteomes" id="UP000887572"/>
    </source>
</evidence>
<dbReference type="WBParaSite" id="Gr19_v10_g3083.t1">
    <property type="protein sequence ID" value="Gr19_v10_g3083.t1"/>
    <property type="gene ID" value="Gr19_v10_g3083"/>
</dbReference>
<dbReference type="Proteomes" id="UP000887572">
    <property type="component" value="Unplaced"/>
</dbReference>
<organism evidence="1 2">
    <name type="scientific">Globodera rostochiensis</name>
    <name type="common">Golden nematode worm</name>
    <name type="synonym">Heterodera rostochiensis</name>
    <dbReference type="NCBI Taxonomy" id="31243"/>
    <lineage>
        <taxon>Eukaryota</taxon>
        <taxon>Metazoa</taxon>
        <taxon>Ecdysozoa</taxon>
        <taxon>Nematoda</taxon>
        <taxon>Chromadorea</taxon>
        <taxon>Rhabditida</taxon>
        <taxon>Tylenchina</taxon>
        <taxon>Tylenchomorpha</taxon>
        <taxon>Tylenchoidea</taxon>
        <taxon>Heteroderidae</taxon>
        <taxon>Heteroderinae</taxon>
        <taxon>Globodera</taxon>
    </lineage>
</organism>
<name>A0A914HN98_GLORO</name>
<keyword evidence="1" id="KW-1185">Reference proteome</keyword>
<reference evidence="2" key="1">
    <citation type="submission" date="2022-11" db="UniProtKB">
        <authorList>
            <consortium name="WormBaseParasite"/>
        </authorList>
    </citation>
    <scope>IDENTIFICATION</scope>
</reference>
<sequence>MELAILLADDGFYALYFAGLWYPICPYYTPKNKSISTLPVPPWAIDHIISDTLYDAEIRVMTAFSTPEHWKKVDANNIKKRVQYTQIVETDTTRQQVDYVVLVNMTLQQQHFDVDSEVRINFFNKALEFHDLFGTTVMRLKLTLQNGTLSFNSFINKEWAVKEQDKNYTFTIFEKLIDEKDNNTTDFFKKFTTTDRIITTTVINQSSINITTTDQSSINITTTDRIKLIPTNLSFQIQIMKSGFRVKLNDNGMDVNEQMLDYPAKVPVHDIQYITVEHKNITLANGTAVEHEALTELPAPVVDVGEASAGGSTFANCDWGDGNIQTKEINDGLKLADFVNEFEALALRQSLDFRVENDIFVLMLRSELDDQWFSRLSMLRDEHSTIRLAEFTGCQEKFMKMWSIG</sequence>
<proteinExistence type="predicted"/>
<accession>A0A914HN98</accession>
<evidence type="ECO:0000313" key="2">
    <source>
        <dbReference type="WBParaSite" id="Gr19_v10_g3083.t1"/>
    </source>
</evidence>
<protein>
    <submittedName>
        <fullName evidence="2">Uncharacterized protein</fullName>
    </submittedName>
</protein>
<dbReference type="AlphaFoldDB" id="A0A914HN98"/>